<feature type="non-terminal residue" evidence="1">
    <location>
        <position position="1"/>
    </location>
</feature>
<sequence length="699" mass="82401">KHGKQNVSEKESMQTIIHSTSNQQQPTINHFPKINKVPQINHNNVGTQETLLQVQELHQLINFLRNSLILYKQNFSNPADTGNLLFIYSQLSALELSRDNTMHEANNASQDIINVLQLYFKPLDDFSKEFIYYLWELTRNIFVLASKGHSETVIKSLARIIEELNTQKNETHITKSYKNIFFSNLSDTILERFDLFLSNFKDAPLTLLDKLDFIYNDLNLVKDEIEPQFPSHYNIRRFFVQEYHNQVYTWLNDVIQTDSDLDAGIIFNLIRWIRQYYLKIVSDMNVSQDLLEPQLLDGREQELIDYFLSIMRGKFQEWKTNLIKSDIKDFIERLHELDANQVTGLPGTPVLISMINQQIDLAIMSTHEKILINVIKECCQVMTDVQQTWIITLESEVRLYIEGRGEPRLLEYIIALANDEFLCSNHIEILKIRLAPLFKSSESWDPVNDELCHVKDGFLNVVTNAISTSLCIIFNDLKKPFRKMHTSKWYKDDPMSTIIFTIKDYLKHIKLCLNSHLFFMMIVTMIQNFVIAYIESMRNKDAKYNTPQCLNHMREDIRTAEKFFIQYVKQDEIHEIQRQFDPIHKLHDFLNTSREMVHVDYYSLKTLYGDIPRKFLKNILSNRYDYFTSKSINKIIKSKELDYGVYSGEPTIFSMIKVKDEDSTKELKGELDRFKGEIQQLTNGFKDLYHKYKIKQNKP</sequence>
<evidence type="ECO:0000313" key="1">
    <source>
        <dbReference type="EMBL" id="CAG8625594.1"/>
    </source>
</evidence>
<proteinExistence type="predicted"/>
<protein>
    <submittedName>
        <fullName evidence="1">10901_t:CDS:1</fullName>
    </submittedName>
</protein>
<reference evidence="1" key="1">
    <citation type="submission" date="2021-06" db="EMBL/GenBank/DDBJ databases">
        <authorList>
            <person name="Kallberg Y."/>
            <person name="Tangrot J."/>
            <person name="Rosling A."/>
        </authorList>
    </citation>
    <scope>NUCLEOTIDE SEQUENCE</scope>
    <source>
        <strain evidence="1">AU212A</strain>
    </source>
</reference>
<comment type="caution">
    <text evidence="1">The sequence shown here is derived from an EMBL/GenBank/DDBJ whole genome shotgun (WGS) entry which is preliminary data.</text>
</comment>
<name>A0ACA9N114_9GLOM</name>
<keyword evidence="2" id="KW-1185">Reference proteome</keyword>
<gene>
    <name evidence="1" type="ORF">SCALOS_LOCUS7795</name>
</gene>
<dbReference type="Proteomes" id="UP000789860">
    <property type="component" value="Unassembled WGS sequence"/>
</dbReference>
<organism evidence="1 2">
    <name type="scientific">Scutellospora calospora</name>
    <dbReference type="NCBI Taxonomy" id="85575"/>
    <lineage>
        <taxon>Eukaryota</taxon>
        <taxon>Fungi</taxon>
        <taxon>Fungi incertae sedis</taxon>
        <taxon>Mucoromycota</taxon>
        <taxon>Glomeromycotina</taxon>
        <taxon>Glomeromycetes</taxon>
        <taxon>Diversisporales</taxon>
        <taxon>Gigasporaceae</taxon>
        <taxon>Scutellospora</taxon>
    </lineage>
</organism>
<accession>A0ACA9N114</accession>
<dbReference type="EMBL" id="CAJVPM010018564">
    <property type="protein sequence ID" value="CAG8625594.1"/>
    <property type="molecule type" value="Genomic_DNA"/>
</dbReference>
<evidence type="ECO:0000313" key="2">
    <source>
        <dbReference type="Proteomes" id="UP000789860"/>
    </source>
</evidence>